<dbReference type="InterPro" id="IPR055411">
    <property type="entry name" value="LRR_FXL15/At3g58940/PEG3-like"/>
</dbReference>
<organism evidence="2 3">
    <name type="scientific">Papaver somniferum</name>
    <name type="common">Opium poppy</name>
    <dbReference type="NCBI Taxonomy" id="3469"/>
    <lineage>
        <taxon>Eukaryota</taxon>
        <taxon>Viridiplantae</taxon>
        <taxon>Streptophyta</taxon>
        <taxon>Embryophyta</taxon>
        <taxon>Tracheophyta</taxon>
        <taxon>Spermatophyta</taxon>
        <taxon>Magnoliopsida</taxon>
        <taxon>Ranunculales</taxon>
        <taxon>Papaveraceae</taxon>
        <taxon>Papaveroideae</taxon>
        <taxon>Papaver</taxon>
    </lineage>
</organism>
<protein>
    <recommendedName>
        <fullName evidence="1">F-box/LRR-repeat protein 15/At3g58940/PEG3-like LRR domain-containing protein</fullName>
    </recommendedName>
</protein>
<dbReference type="SUPFAM" id="SSF52058">
    <property type="entry name" value="L domain-like"/>
    <property type="match status" value="1"/>
</dbReference>
<dbReference type="Pfam" id="PF24758">
    <property type="entry name" value="LRR_At5g56370"/>
    <property type="match status" value="1"/>
</dbReference>
<keyword evidence="3" id="KW-1185">Reference proteome</keyword>
<dbReference type="PANTHER" id="PTHR31900">
    <property type="entry name" value="F-BOX/RNI SUPERFAMILY PROTEIN-RELATED"/>
    <property type="match status" value="1"/>
</dbReference>
<dbReference type="Gramene" id="RZC81888">
    <property type="protein sequence ID" value="RZC81888"/>
    <property type="gene ID" value="C5167_044474"/>
</dbReference>
<dbReference type="InterPro" id="IPR032675">
    <property type="entry name" value="LRR_dom_sf"/>
</dbReference>
<name>A0A4Y7LBK1_PAPSO</name>
<feature type="domain" description="F-box/LRR-repeat protein 15/At3g58940/PEG3-like LRR" evidence="1">
    <location>
        <begin position="33"/>
        <end position="155"/>
    </location>
</feature>
<dbReference type="InterPro" id="IPR050232">
    <property type="entry name" value="FBL13/AtMIF1-like"/>
</dbReference>
<dbReference type="PANTHER" id="PTHR31900:SF34">
    <property type="entry name" value="EMB|CAB62440.1-RELATED"/>
    <property type="match status" value="1"/>
</dbReference>
<dbReference type="Proteomes" id="UP000316621">
    <property type="component" value="Chromosome 10"/>
</dbReference>
<evidence type="ECO:0000259" key="1">
    <source>
        <dbReference type="Pfam" id="PF24758"/>
    </source>
</evidence>
<proteinExistence type="predicted"/>
<dbReference type="AlphaFoldDB" id="A0A4Y7LBK1"/>
<evidence type="ECO:0000313" key="3">
    <source>
        <dbReference type="Proteomes" id="UP000316621"/>
    </source>
</evidence>
<reference evidence="2 3" key="1">
    <citation type="journal article" date="2018" name="Science">
        <title>The opium poppy genome and morphinan production.</title>
        <authorList>
            <person name="Guo L."/>
            <person name="Winzer T."/>
            <person name="Yang X."/>
            <person name="Li Y."/>
            <person name="Ning Z."/>
            <person name="He Z."/>
            <person name="Teodor R."/>
            <person name="Lu Y."/>
            <person name="Bowser T.A."/>
            <person name="Graham I.A."/>
            <person name="Ye K."/>
        </authorList>
    </citation>
    <scope>NUCLEOTIDE SEQUENCE [LARGE SCALE GENOMIC DNA]</scope>
    <source>
        <strain evidence="3">cv. HN1</strain>
        <tissue evidence="2">Leaves</tissue>
    </source>
</reference>
<evidence type="ECO:0000313" key="2">
    <source>
        <dbReference type="EMBL" id="RZC81888.1"/>
    </source>
</evidence>
<sequence>MDFVDRTLLLHDESNIQKFKLNLYSDMNASRVHSWIENVTRRNAEELSLDLSIPKGDLPLSIPLSLFNCESLTKLKLTASPSMCFPKKIFFPKLKSLTLWSIKFGDGCWNEQPFSNCLVLEELFLYHCTWFGMTQFCISTPALKVLEINNELDEEETGLEGCDLKIHAPSLVSLSCRRGCVAKDYELSSFSTLDEAVVEFVFSDHESRRPENMSQVVSKFIQALSHVRYLSLHVAKDKVLSVANGFVSNPPTYHNLTALRLRQGATVDTLIFGLLRAAPNLRDLFDCWSSHDEIEYDETEDLFRHLQSVRFLESFGKERELRWAMTYGFSFFVSNEKTKESVRSELPSLPRASARCVVKFV</sequence>
<dbReference type="Gene3D" id="3.80.10.10">
    <property type="entry name" value="Ribonuclease Inhibitor"/>
    <property type="match status" value="1"/>
</dbReference>
<accession>A0A4Y7LBK1</accession>
<dbReference type="EMBL" id="CM010724">
    <property type="protein sequence ID" value="RZC81888.1"/>
    <property type="molecule type" value="Genomic_DNA"/>
</dbReference>
<gene>
    <name evidence="2" type="ORF">C5167_044474</name>
</gene>